<name>A0A848RK28_9FIRM</name>
<dbReference type="EMBL" id="JABDSR010000003">
    <property type="protein sequence ID" value="NMW84682.1"/>
    <property type="molecule type" value="Genomic_DNA"/>
</dbReference>
<dbReference type="RefSeq" id="WP_169968390.1">
    <property type="nucleotide sequence ID" value="NZ_JABDSR010000003.1"/>
</dbReference>
<dbReference type="AlphaFoldDB" id="A0A848RK28"/>
<comment type="caution">
    <text evidence="1">The sequence shown here is derived from an EMBL/GenBank/DDBJ whole genome shotgun (WGS) entry which is preliminary data.</text>
</comment>
<evidence type="ECO:0000313" key="2">
    <source>
        <dbReference type="Proteomes" id="UP000568273"/>
    </source>
</evidence>
<dbReference type="Proteomes" id="UP000568273">
    <property type="component" value="Unassembled WGS sequence"/>
</dbReference>
<evidence type="ECO:0000313" key="1">
    <source>
        <dbReference type="EMBL" id="NMW84682.1"/>
    </source>
</evidence>
<organism evidence="1 2">
    <name type="scientific">Peptoniphilus faecalis</name>
    <dbReference type="NCBI Taxonomy" id="2731255"/>
    <lineage>
        <taxon>Bacteria</taxon>
        <taxon>Bacillati</taxon>
        <taxon>Bacillota</taxon>
        <taxon>Tissierellia</taxon>
        <taxon>Tissierellales</taxon>
        <taxon>Peptoniphilaceae</taxon>
        <taxon>Peptoniphilus</taxon>
    </lineage>
</organism>
<reference evidence="1" key="1">
    <citation type="submission" date="2020-04" db="EMBL/GenBank/DDBJ databases">
        <title>Peptoniphilus sp. nov. isolated from swine feces.</title>
        <authorList>
            <person name="Ryu S.W."/>
        </authorList>
    </citation>
    <scope>NUCLEOTIDE SEQUENCE [LARGE SCALE GENOMIC DNA]</scope>
    <source>
        <strain evidence="1">AGMB00490</strain>
    </source>
</reference>
<gene>
    <name evidence="1" type="ORF">HKO22_02850</name>
</gene>
<protein>
    <submittedName>
        <fullName evidence="1">Uncharacterized protein</fullName>
    </submittedName>
</protein>
<accession>A0A848RK28</accession>
<keyword evidence="2" id="KW-1185">Reference proteome</keyword>
<proteinExistence type="predicted"/>
<sequence>MKLKSIAVELFSKLTKDKELLELMEVPKTYSNGKDVYLMKDLKKQFLEEKNPGDLVDTDFIRLCIYELPATRSRFSILERAYIQIDIYVTKRKNVRDRRTLMIADRLRALLHNSRIFDYEITYFNRNPDSEAQNAEWTKYGITFCYSNIII</sequence>